<evidence type="ECO:0000256" key="1">
    <source>
        <dbReference type="ARBA" id="ARBA00022679"/>
    </source>
</evidence>
<dbReference type="InterPro" id="IPR016135">
    <property type="entry name" value="UBQ-conjugating_enzyme/RWD"/>
</dbReference>
<dbReference type="CDD" id="cd23837">
    <property type="entry name" value="UBCc_UBE2O"/>
    <property type="match status" value="1"/>
</dbReference>
<dbReference type="Gene3D" id="3.10.110.10">
    <property type="entry name" value="Ubiquitin Conjugating Enzyme"/>
    <property type="match status" value="1"/>
</dbReference>
<evidence type="ECO:0000256" key="2">
    <source>
        <dbReference type="ARBA" id="ARBA00022786"/>
    </source>
</evidence>
<reference evidence="4" key="1">
    <citation type="journal article" date="2020" name="J. Eukaryot. Microbiol.">
        <title>De novo Sequencing, Assembly and Annotation of the Transcriptome for the Free-Living Testate Amoeba Arcella intermedia.</title>
        <authorList>
            <person name="Ribeiro G.M."/>
            <person name="Porfirio-Sousa A.L."/>
            <person name="Maurer-Alcala X.X."/>
            <person name="Katz L.A."/>
            <person name="Lahr D.J.G."/>
        </authorList>
    </citation>
    <scope>NUCLEOTIDE SEQUENCE</scope>
</reference>
<dbReference type="InterPro" id="IPR000608">
    <property type="entry name" value="UBC"/>
</dbReference>
<evidence type="ECO:0000259" key="3">
    <source>
        <dbReference type="PROSITE" id="PS50127"/>
    </source>
</evidence>
<proteinExistence type="predicted"/>
<dbReference type="PANTHER" id="PTHR46116:SF15">
    <property type="entry name" value="(E3-INDEPENDENT) E2 UBIQUITIN-CONJUGATING ENZYME"/>
    <property type="match status" value="1"/>
</dbReference>
<dbReference type="PANTHER" id="PTHR46116">
    <property type="entry name" value="(E3-INDEPENDENT) E2 UBIQUITIN-CONJUGATING ENZYME"/>
    <property type="match status" value="1"/>
</dbReference>
<dbReference type="AlphaFoldDB" id="A0A6B2LB94"/>
<dbReference type="EMBL" id="GIBP01005211">
    <property type="protein sequence ID" value="NDV34180.1"/>
    <property type="molecule type" value="Transcribed_RNA"/>
</dbReference>
<dbReference type="Pfam" id="PF00179">
    <property type="entry name" value="UQ_con"/>
    <property type="match status" value="1"/>
</dbReference>
<keyword evidence="2" id="KW-0833">Ubl conjugation pathway</keyword>
<organism evidence="4">
    <name type="scientific">Arcella intermedia</name>
    <dbReference type="NCBI Taxonomy" id="1963864"/>
    <lineage>
        <taxon>Eukaryota</taxon>
        <taxon>Amoebozoa</taxon>
        <taxon>Tubulinea</taxon>
        <taxon>Elardia</taxon>
        <taxon>Arcellinida</taxon>
        <taxon>Sphaerothecina</taxon>
        <taxon>Arcellidae</taxon>
        <taxon>Arcella</taxon>
    </lineage>
</organism>
<dbReference type="GO" id="GO:0061631">
    <property type="term" value="F:ubiquitin conjugating enzyme activity"/>
    <property type="evidence" value="ECO:0007669"/>
    <property type="project" value="TreeGrafter"/>
</dbReference>
<evidence type="ECO:0000313" key="4">
    <source>
        <dbReference type="EMBL" id="NDV34180.1"/>
    </source>
</evidence>
<keyword evidence="1" id="KW-0808">Transferase</keyword>
<accession>A0A6B2LB94</accession>
<name>A0A6B2LB94_9EUKA</name>
<dbReference type="SUPFAM" id="SSF54495">
    <property type="entry name" value="UBC-like"/>
    <property type="match status" value="1"/>
</dbReference>
<feature type="domain" description="UBC core" evidence="3">
    <location>
        <begin position="33"/>
        <end position="194"/>
    </location>
</feature>
<protein>
    <recommendedName>
        <fullName evidence="3">UBC core domain-containing protein</fullName>
    </recommendedName>
</protein>
<dbReference type="PROSITE" id="PS50127">
    <property type="entry name" value="UBC_2"/>
    <property type="match status" value="1"/>
</dbReference>
<dbReference type="SMART" id="SM00212">
    <property type="entry name" value="UBCc"/>
    <property type="match status" value="1"/>
</dbReference>
<sequence length="274" mass="31076">MESTSELSMKCSFAVVDEIPDHHFINEKKPPAKTTRFALKEWKRLQNGLPPNIFVVGCSKDSHLLRALVIGPENTIFFNSYFIFDIFLPHNYPAFPPKVYYRSGGYKVHPNLYEDGTVCLSLLGTWSGDQSERWKPSQSSILQVVVSIQGLILGVKDPYFLEAGYEKLKGTKQGTLSSRTFNELSLINSVKQSYNYFKNPPLVFKSVLREHFLQNLPNLKNLLSLCTKLDTQEPLGELLKTQSLYAIHDSPSKGFLKEILGDLKKKIEESPNSL</sequence>